<feature type="compositionally biased region" description="Basic and acidic residues" evidence="2">
    <location>
        <begin position="1"/>
        <end position="24"/>
    </location>
</feature>
<feature type="region of interest" description="Disordered" evidence="2">
    <location>
        <begin position="1"/>
        <end position="174"/>
    </location>
</feature>
<dbReference type="AlphaFoldDB" id="A0AAD1UD19"/>
<keyword evidence="5" id="KW-1185">Reference proteome</keyword>
<proteinExistence type="inferred from homology"/>
<evidence type="ECO:0000259" key="3">
    <source>
        <dbReference type="SMART" id="SM00993"/>
    </source>
</evidence>
<feature type="compositionally biased region" description="Polar residues" evidence="2">
    <location>
        <begin position="127"/>
        <end position="136"/>
    </location>
</feature>
<sequence>MKKKHSCENPRRRNEEIEPKELPQRKSRGKRMNLLVGKALEEDEAFWGADVFKENEEDDDFEANSSEAKDSFDSDFDRSEHSNEGEGSEMSAEKEIRMREKNERKKKPPKKDEEENEEKDDKEDRSSNASESVTVTKRSKRLADKREEETSDSEAERKERKQYSSNPQKNLERKREIKEKHKAFLEQHGIIGDVQEKWSELLSKDKLSPIEKIQEAALTEIINKESLSYLQELENERVNEMVYRDRRPKGPSVKLIQDVKPGHYNSRMVFPSSDFYPKNFNTKKERRGNSKYLSKNYQMNTCMITGKKAKYRDPLTLTPFANKDGFRVVRERYFQKEEDKINMRIHVINELLNQKKDKLKRYQSFDRNLEISQEQREVIMRNAQK</sequence>
<dbReference type="GO" id="GO:0005634">
    <property type="term" value="C:nucleus"/>
    <property type="evidence" value="ECO:0007669"/>
    <property type="project" value="TreeGrafter"/>
</dbReference>
<dbReference type="SMART" id="SM00993">
    <property type="entry name" value="YL1_C"/>
    <property type="match status" value="1"/>
</dbReference>
<feature type="domain" description="Vps72/YL1 C-terminal" evidence="3">
    <location>
        <begin position="300"/>
        <end position="329"/>
    </location>
</feature>
<feature type="compositionally biased region" description="Basic and acidic residues" evidence="2">
    <location>
        <begin position="91"/>
        <end position="103"/>
    </location>
</feature>
<dbReference type="PANTHER" id="PTHR13275:SF4">
    <property type="entry name" value="VACUOLAR PROTEIN SORTING-ASSOCIATED PROTEIN 72 HOMOLOG"/>
    <property type="match status" value="1"/>
</dbReference>
<organism evidence="4 5">
    <name type="scientific">Euplotes crassus</name>
    <dbReference type="NCBI Taxonomy" id="5936"/>
    <lineage>
        <taxon>Eukaryota</taxon>
        <taxon>Sar</taxon>
        <taxon>Alveolata</taxon>
        <taxon>Ciliophora</taxon>
        <taxon>Intramacronucleata</taxon>
        <taxon>Spirotrichea</taxon>
        <taxon>Hypotrichia</taxon>
        <taxon>Euplotida</taxon>
        <taxon>Euplotidae</taxon>
        <taxon>Moneuplotes</taxon>
    </lineage>
</organism>
<dbReference type="InterPro" id="IPR046757">
    <property type="entry name" value="YL1_N"/>
</dbReference>
<dbReference type="Pfam" id="PF05764">
    <property type="entry name" value="YL1"/>
    <property type="match status" value="1"/>
</dbReference>
<comment type="similarity">
    <text evidence="1">Belongs to the VPS72/YL1 family.</text>
</comment>
<name>A0AAD1UD19_EUPCR</name>
<dbReference type="PANTHER" id="PTHR13275">
    <property type="entry name" value="YL-1 PROTEIN TRANSCRIPTION FACTOR-LIKE 1"/>
    <property type="match status" value="1"/>
</dbReference>
<evidence type="ECO:0000313" key="5">
    <source>
        <dbReference type="Proteomes" id="UP001295684"/>
    </source>
</evidence>
<feature type="compositionally biased region" description="Basic and acidic residues" evidence="2">
    <location>
        <begin position="141"/>
        <end position="162"/>
    </location>
</feature>
<evidence type="ECO:0000313" key="4">
    <source>
        <dbReference type="EMBL" id="CAI2366951.1"/>
    </source>
</evidence>
<protein>
    <recommendedName>
        <fullName evidence="3">Vps72/YL1 C-terminal domain-containing protein</fullName>
    </recommendedName>
</protein>
<dbReference type="EMBL" id="CAMPGE010008038">
    <property type="protein sequence ID" value="CAI2366951.1"/>
    <property type="molecule type" value="Genomic_DNA"/>
</dbReference>
<evidence type="ECO:0000256" key="1">
    <source>
        <dbReference type="ARBA" id="ARBA00006832"/>
    </source>
</evidence>
<evidence type="ECO:0000256" key="2">
    <source>
        <dbReference type="SAM" id="MobiDB-lite"/>
    </source>
</evidence>
<gene>
    <name evidence="4" type="ORF">ECRASSUSDP1_LOCUS8227</name>
</gene>
<dbReference type="Proteomes" id="UP001295684">
    <property type="component" value="Unassembled WGS sequence"/>
</dbReference>
<comment type="caution">
    <text evidence="4">The sequence shown here is derived from an EMBL/GenBank/DDBJ whole genome shotgun (WGS) entry which is preliminary data.</text>
</comment>
<feature type="compositionally biased region" description="Basic and acidic residues" evidence="2">
    <location>
        <begin position="67"/>
        <end position="84"/>
    </location>
</feature>
<reference evidence="4" key="1">
    <citation type="submission" date="2023-07" db="EMBL/GenBank/DDBJ databases">
        <authorList>
            <consortium name="AG Swart"/>
            <person name="Singh M."/>
            <person name="Singh A."/>
            <person name="Seah K."/>
            <person name="Emmerich C."/>
        </authorList>
    </citation>
    <scope>NUCLEOTIDE SEQUENCE</scope>
    <source>
        <strain evidence="4">DP1</strain>
    </source>
</reference>
<dbReference type="InterPro" id="IPR013272">
    <property type="entry name" value="Vps72/YL1_C"/>
</dbReference>
<accession>A0AAD1UD19</accession>
<dbReference type="Pfam" id="PF08265">
    <property type="entry name" value="YL1_C"/>
    <property type="match status" value="1"/>
</dbReference>